<dbReference type="InterPro" id="IPR008964">
    <property type="entry name" value="Invasin/intimin_cell_adhesion"/>
</dbReference>
<reference evidence="3 4" key="1">
    <citation type="submission" date="2020-08" db="EMBL/GenBank/DDBJ databases">
        <title>Genomic Encyclopedia of Type Strains, Phase III (KMG-III): the genomes of soil and plant-associated and newly described type strains.</title>
        <authorList>
            <person name="Whitman W."/>
        </authorList>
    </citation>
    <scope>NUCLEOTIDE SEQUENCE [LARGE SCALE GENOMIC DNA]</scope>
    <source>
        <strain evidence="3 4">CECT 5862</strain>
    </source>
</reference>
<evidence type="ECO:0000313" key="4">
    <source>
        <dbReference type="Proteomes" id="UP000570361"/>
    </source>
</evidence>
<keyword evidence="1" id="KW-0732">Signal</keyword>
<keyword evidence="4" id="KW-1185">Reference proteome</keyword>
<proteinExistence type="predicted"/>
<dbReference type="RefSeq" id="WP_246427592.1">
    <property type="nucleotide sequence ID" value="NZ_JACHXK010000004.1"/>
</dbReference>
<dbReference type="InterPro" id="IPR018711">
    <property type="entry name" value="NAGPA"/>
</dbReference>
<feature type="signal peptide" evidence="1">
    <location>
        <begin position="1"/>
        <end position="23"/>
    </location>
</feature>
<dbReference type="Gene3D" id="2.60.40.1080">
    <property type="match status" value="1"/>
</dbReference>
<protein>
    <recommendedName>
        <fullName evidence="2">Phosphodiester glycosidase domain-containing protein</fullName>
    </recommendedName>
</protein>
<dbReference type="PANTHER" id="PTHR40446">
    <property type="entry name" value="N-ACETYLGLUCOSAMINE-1-PHOSPHODIESTER ALPHA-N-ACETYLGLUCOSAMINIDASE"/>
    <property type="match status" value="1"/>
</dbReference>
<dbReference type="AlphaFoldDB" id="A0A7W5AXH8"/>
<feature type="domain" description="Phosphodiester glycosidase" evidence="2">
    <location>
        <begin position="291"/>
        <end position="461"/>
    </location>
</feature>
<dbReference type="Proteomes" id="UP000570361">
    <property type="component" value="Unassembled WGS sequence"/>
</dbReference>
<gene>
    <name evidence="3" type="ORF">FHS18_002356</name>
</gene>
<accession>A0A7W5AXH8</accession>
<evidence type="ECO:0000256" key="1">
    <source>
        <dbReference type="SAM" id="SignalP"/>
    </source>
</evidence>
<dbReference type="SUPFAM" id="SSF49373">
    <property type="entry name" value="Invasin/intimin cell-adhesion fragments"/>
    <property type="match status" value="1"/>
</dbReference>
<dbReference type="PANTHER" id="PTHR40446:SF2">
    <property type="entry name" value="N-ACETYLGLUCOSAMINE-1-PHOSPHODIESTER ALPHA-N-ACETYLGLUCOSAMINIDASE"/>
    <property type="match status" value="1"/>
</dbReference>
<sequence length="467" mass="48657">MRKRTSKKALVLGMLAAAVLTYAIPANVYKTNGIASAATSATGTVELGVAASMLSYSQTSITLPLGARLPLALKLQAGEGLRIAYTTGNPAIAKVNEQGVLMPVKAGQTTVTIKGFGTSGVTMLRIPLTVTAYSATGLKAVYAKRSVKAAGATFQVQTVTIPKGMPVTTGLASRKVGAVQSLSAIAAAYQAEVAINGTFFEAYNGAPDPYGNVIVNGMPEHFCSYGTTIGFKWDGSAVMDTLRMKIFGKVESSSGTVSSWYTYFMNRGPVSATTAAFFTPTRGTQLGFKAGIAITVRSGVVTKIAYGENSAIPKDGYVLVFQGNEKFQANRFHLGDKVSYEVTYEDDQGKALDWSMVHTAIGAGPRLVKDGKAAVSPDAEGFKDPKILTGGGARSGIGIRKDGSIVLATVGGATIHQWAQIMLGLGAVQAMNLDGGASSGLYANGKTITTPGRELSNALVFGNKLKW</sequence>
<name>A0A7W5AXH8_9BACL</name>
<evidence type="ECO:0000313" key="3">
    <source>
        <dbReference type="EMBL" id="MBB3110289.1"/>
    </source>
</evidence>
<dbReference type="Pfam" id="PF09992">
    <property type="entry name" value="NAGPA"/>
    <property type="match status" value="1"/>
</dbReference>
<dbReference type="EMBL" id="JACHXK010000004">
    <property type="protein sequence ID" value="MBB3110289.1"/>
    <property type="molecule type" value="Genomic_DNA"/>
</dbReference>
<organism evidence="3 4">
    <name type="scientific">Paenibacillus phyllosphaerae</name>
    <dbReference type="NCBI Taxonomy" id="274593"/>
    <lineage>
        <taxon>Bacteria</taxon>
        <taxon>Bacillati</taxon>
        <taxon>Bacillota</taxon>
        <taxon>Bacilli</taxon>
        <taxon>Bacillales</taxon>
        <taxon>Paenibacillaceae</taxon>
        <taxon>Paenibacillus</taxon>
    </lineage>
</organism>
<feature type="chain" id="PRO_5038918962" description="Phosphodiester glycosidase domain-containing protein" evidence="1">
    <location>
        <begin position="24"/>
        <end position="467"/>
    </location>
</feature>
<comment type="caution">
    <text evidence="3">The sequence shown here is derived from an EMBL/GenBank/DDBJ whole genome shotgun (WGS) entry which is preliminary data.</text>
</comment>
<evidence type="ECO:0000259" key="2">
    <source>
        <dbReference type="Pfam" id="PF09992"/>
    </source>
</evidence>